<dbReference type="Proteomes" id="UP000828390">
    <property type="component" value="Unassembled WGS sequence"/>
</dbReference>
<reference evidence="1" key="2">
    <citation type="submission" date="2020-11" db="EMBL/GenBank/DDBJ databases">
        <authorList>
            <person name="McCartney M.A."/>
            <person name="Auch B."/>
            <person name="Kono T."/>
            <person name="Mallez S."/>
            <person name="Becker A."/>
            <person name="Gohl D.M."/>
            <person name="Silverstein K.A.T."/>
            <person name="Koren S."/>
            <person name="Bechman K.B."/>
            <person name="Herman A."/>
            <person name="Abrahante J.E."/>
            <person name="Garbe J."/>
        </authorList>
    </citation>
    <scope>NUCLEOTIDE SEQUENCE</scope>
    <source>
        <strain evidence="1">Duluth1</strain>
        <tissue evidence="1">Whole animal</tissue>
    </source>
</reference>
<comment type="caution">
    <text evidence="1">The sequence shown here is derived from an EMBL/GenBank/DDBJ whole genome shotgun (WGS) entry which is preliminary data.</text>
</comment>
<sequence>MLFVEDVDVKSNLMQQFLVMRLFFSFSLMVVSTKSWSLPISAPGQFMLDLNHCGASMNTIWMCTCLFGACQVAVLDGLWCLQQVGQCELAASGKLKKSLSLVTQYQIKLLFFTSLGRRLEDGR</sequence>
<reference evidence="1" key="1">
    <citation type="journal article" date="2019" name="bioRxiv">
        <title>The Genome of the Zebra Mussel, Dreissena polymorpha: A Resource for Invasive Species Research.</title>
        <authorList>
            <person name="McCartney M.A."/>
            <person name="Auch B."/>
            <person name="Kono T."/>
            <person name="Mallez S."/>
            <person name="Zhang Y."/>
            <person name="Obille A."/>
            <person name="Becker A."/>
            <person name="Abrahante J.E."/>
            <person name="Garbe J."/>
            <person name="Badalamenti J.P."/>
            <person name="Herman A."/>
            <person name="Mangelson H."/>
            <person name="Liachko I."/>
            <person name="Sullivan S."/>
            <person name="Sone E.D."/>
            <person name="Koren S."/>
            <person name="Silverstein K.A.T."/>
            <person name="Beckman K.B."/>
            <person name="Gohl D.M."/>
        </authorList>
    </citation>
    <scope>NUCLEOTIDE SEQUENCE</scope>
    <source>
        <strain evidence="1">Duluth1</strain>
        <tissue evidence="1">Whole animal</tissue>
    </source>
</reference>
<dbReference type="EMBL" id="JAIWYP010000004">
    <property type="protein sequence ID" value="KAH3835496.1"/>
    <property type="molecule type" value="Genomic_DNA"/>
</dbReference>
<evidence type="ECO:0000313" key="2">
    <source>
        <dbReference type="Proteomes" id="UP000828390"/>
    </source>
</evidence>
<accession>A0A9D4K9Z3</accession>
<organism evidence="1 2">
    <name type="scientific">Dreissena polymorpha</name>
    <name type="common">Zebra mussel</name>
    <name type="synonym">Mytilus polymorpha</name>
    <dbReference type="NCBI Taxonomy" id="45954"/>
    <lineage>
        <taxon>Eukaryota</taxon>
        <taxon>Metazoa</taxon>
        <taxon>Spiralia</taxon>
        <taxon>Lophotrochozoa</taxon>
        <taxon>Mollusca</taxon>
        <taxon>Bivalvia</taxon>
        <taxon>Autobranchia</taxon>
        <taxon>Heteroconchia</taxon>
        <taxon>Euheterodonta</taxon>
        <taxon>Imparidentia</taxon>
        <taxon>Neoheterodontei</taxon>
        <taxon>Myida</taxon>
        <taxon>Dreissenoidea</taxon>
        <taxon>Dreissenidae</taxon>
        <taxon>Dreissena</taxon>
    </lineage>
</organism>
<proteinExistence type="predicted"/>
<dbReference type="AlphaFoldDB" id="A0A9D4K9Z3"/>
<keyword evidence="2" id="KW-1185">Reference proteome</keyword>
<name>A0A9D4K9Z3_DREPO</name>
<evidence type="ECO:0000313" key="1">
    <source>
        <dbReference type="EMBL" id="KAH3835496.1"/>
    </source>
</evidence>
<gene>
    <name evidence="1" type="ORF">DPMN_108847</name>
</gene>
<protein>
    <submittedName>
        <fullName evidence="1">Uncharacterized protein</fullName>
    </submittedName>
</protein>